<keyword evidence="1" id="KW-0175">Coiled coil</keyword>
<feature type="region of interest" description="Disordered" evidence="2">
    <location>
        <begin position="1"/>
        <end position="106"/>
    </location>
</feature>
<name>A0A1J9P628_9EURO</name>
<dbReference type="STRING" id="1447872.A0A1J9P628"/>
<protein>
    <submittedName>
        <fullName evidence="3">Uncharacterized protein</fullName>
    </submittedName>
</protein>
<evidence type="ECO:0000256" key="2">
    <source>
        <dbReference type="SAM" id="MobiDB-lite"/>
    </source>
</evidence>
<dbReference type="EMBL" id="LGRN01000562">
    <property type="protein sequence ID" value="OJD11338.1"/>
    <property type="molecule type" value="Genomic_DNA"/>
</dbReference>
<feature type="coiled-coil region" evidence="1">
    <location>
        <begin position="119"/>
        <end position="146"/>
    </location>
</feature>
<feature type="compositionally biased region" description="Low complexity" evidence="2">
    <location>
        <begin position="66"/>
        <end position="75"/>
    </location>
</feature>
<gene>
    <name evidence="3" type="ORF">AJ78_07875</name>
</gene>
<accession>A0A1J9P628</accession>
<organism evidence="3 4">
    <name type="scientific">Emergomyces pasteurianus Ep9510</name>
    <dbReference type="NCBI Taxonomy" id="1447872"/>
    <lineage>
        <taxon>Eukaryota</taxon>
        <taxon>Fungi</taxon>
        <taxon>Dikarya</taxon>
        <taxon>Ascomycota</taxon>
        <taxon>Pezizomycotina</taxon>
        <taxon>Eurotiomycetes</taxon>
        <taxon>Eurotiomycetidae</taxon>
        <taxon>Onygenales</taxon>
        <taxon>Ajellomycetaceae</taxon>
        <taxon>Emergomyces</taxon>
    </lineage>
</organism>
<keyword evidence="4" id="KW-1185">Reference proteome</keyword>
<evidence type="ECO:0000313" key="3">
    <source>
        <dbReference type="EMBL" id="OJD11338.1"/>
    </source>
</evidence>
<sequence>MADPSLSRQSTLSQSPVEPTGSVTGDDPPHHRSTSARGRLSGPLENSININEPPATPHRPDSGLNTALTTTVRPARTTRRLGEPEWHSESSNEDDGEDTPASSVSHGYSSADLRFIYKTERERRRISELRIRIEELRARAASTRAATPAAPPTSTWDPELGARLGYDLYDPDSRVGKIIRLFKQDVKDIAKPNVLIGTSNYVAWETSMKSRLRDAECWKIIENEEVEDPLQDPEWTPFWKARNRWLYTFISNSLSAAVRSRFTKYDDDRIAYTLWHAIAEEFAIPKTQLRREAILEFIALGGTQVTDVHTFFDKFRTAIFKLELENATPADSWLFDIFYSALPNVWRGYVQKKIEENQTSKSTPVTLNDADIEPVVHPDADWAGRDSGSRSTTSYIIYVTGLVAWRSCNQTRVSKSSTEAEYFASLEAAYELVHLRELSGDAGFVPSRRNNRMPKPVAFPQ</sequence>
<dbReference type="AlphaFoldDB" id="A0A1J9P628"/>
<evidence type="ECO:0000313" key="4">
    <source>
        <dbReference type="Proteomes" id="UP000182235"/>
    </source>
</evidence>
<reference evidence="3 4" key="1">
    <citation type="submission" date="2015-07" db="EMBL/GenBank/DDBJ databases">
        <title>Emmonsia species relationships and genome sequence.</title>
        <authorList>
            <consortium name="The Broad Institute Genomics Platform"/>
            <person name="Cuomo C.A."/>
            <person name="Munoz J.F."/>
            <person name="Imamovic A."/>
            <person name="Priest M.E."/>
            <person name="Young S."/>
            <person name="Clay O.K."/>
            <person name="McEwen J.G."/>
        </authorList>
    </citation>
    <scope>NUCLEOTIDE SEQUENCE [LARGE SCALE GENOMIC DNA]</scope>
    <source>
        <strain evidence="3 4">UAMH 9510</strain>
    </source>
</reference>
<comment type="caution">
    <text evidence="3">The sequence shown here is derived from an EMBL/GenBank/DDBJ whole genome shotgun (WGS) entry which is preliminary data.</text>
</comment>
<dbReference type="CDD" id="cd09272">
    <property type="entry name" value="RNase_HI_RT_Ty1"/>
    <property type="match status" value="1"/>
</dbReference>
<dbReference type="OrthoDB" id="4188685at2759"/>
<dbReference type="Proteomes" id="UP000182235">
    <property type="component" value="Unassembled WGS sequence"/>
</dbReference>
<feature type="compositionally biased region" description="Basic and acidic residues" evidence="2">
    <location>
        <begin position="80"/>
        <end position="90"/>
    </location>
</feature>
<evidence type="ECO:0000256" key="1">
    <source>
        <dbReference type="SAM" id="Coils"/>
    </source>
</evidence>
<proteinExistence type="predicted"/>
<feature type="compositionally biased region" description="Polar residues" evidence="2">
    <location>
        <begin position="1"/>
        <end position="23"/>
    </location>
</feature>